<dbReference type="PATRIC" id="fig|44252.3.peg.3271"/>
<gene>
    <name evidence="1" type="ORF">DJ90_1666</name>
</gene>
<evidence type="ECO:0000313" key="1">
    <source>
        <dbReference type="EMBL" id="KFN08221.1"/>
    </source>
</evidence>
<dbReference type="EMBL" id="JMQA01000029">
    <property type="protein sequence ID" value="KFN08221.1"/>
    <property type="molecule type" value="Genomic_DNA"/>
</dbReference>
<reference evidence="1 2" key="1">
    <citation type="submission" date="2014-04" db="EMBL/GenBank/DDBJ databases">
        <authorList>
            <person name="Bishop-Lilly K.A."/>
            <person name="Broomall S.M."/>
            <person name="Chain P.S."/>
            <person name="Chertkov O."/>
            <person name="Coyne S.R."/>
            <person name="Daligault H.E."/>
            <person name="Davenport K.W."/>
            <person name="Erkkila T."/>
            <person name="Frey K.G."/>
            <person name="Gibbons H.S."/>
            <person name="Gu W."/>
            <person name="Jaissle J."/>
            <person name="Johnson S.L."/>
            <person name="Koroleva G.I."/>
            <person name="Ladner J.T."/>
            <person name="Lo C.-C."/>
            <person name="Minogue T.D."/>
            <person name="Munk C."/>
            <person name="Palacios G.F."/>
            <person name="Redden C.L."/>
            <person name="Rosenzweig C.N."/>
            <person name="Scholz M.B."/>
            <person name="Teshima H."/>
            <person name="Xu Y."/>
        </authorList>
    </citation>
    <scope>NUCLEOTIDE SEQUENCE [LARGE SCALE GENOMIC DNA]</scope>
    <source>
        <strain evidence="1 2">8244</strain>
    </source>
</reference>
<keyword evidence="2" id="KW-1185">Reference proteome</keyword>
<evidence type="ECO:0000313" key="2">
    <source>
        <dbReference type="Proteomes" id="UP000029278"/>
    </source>
</evidence>
<name>A0A090ZVS0_PAEMA</name>
<protein>
    <submittedName>
        <fullName evidence="1">Uncharacterized protein</fullName>
    </submittedName>
</protein>
<comment type="caution">
    <text evidence="1">The sequence shown here is derived from an EMBL/GenBank/DDBJ whole genome shotgun (WGS) entry which is preliminary data.</text>
</comment>
<organism evidence="1 2">
    <name type="scientific">Paenibacillus macerans</name>
    <name type="common">Bacillus macerans</name>
    <dbReference type="NCBI Taxonomy" id="44252"/>
    <lineage>
        <taxon>Bacteria</taxon>
        <taxon>Bacillati</taxon>
        <taxon>Bacillota</taxon>
        <taxon>Bacilli</taxon>
        <taxon>Bacillales</taxon>
        <taxon>Paenibacillaceae</taxon>
        <taxon>Paenibacillus</taxon>
    </lineage>
</organism>
<dbReference type="AlphaFoldDB" id="A0A090ZVS0"/>
<dbReference type="GeneID" id="77007565"/>
<sequence>MFFPGISLCSFGVLLVYITHSISRLPEALDLPVEPRLHTSYLPQEMIRFIGRTWEGAPLEEHHLIEFSRFYYKEWLERLNRQKPRIEQTKKAFRDSSLQMDEIDQEVKRLDNKWEHLHSSVEEKRETFKKVMK</sequence>
<dbReference type="Proteomes" id="UP000029278">
    <property type="component" value="Unassembled WGS sequence"/>
</dbReference>
<dbReference type="OrthoDB" id="9862957at2"/>
<proteinExistence type="predicted"/>
<dbReference type="RefSeq" id="WP_036623467.1">
    <property type="nucleotide sequence ID" value="NZ_BGMM01000002.1"/>
</dbReference>
<accession>A0A090ZVS0</accession>
<dbReference type="HOGENOM" id="CLU_1904658_0_0_9"/>